<keyword evidence="1" id="KW-0472">Membrane</keyword>
<keyword evidence="1" id="KW-0812">Transmembrane</keyword>
<evidence type="ECO:0000259" key="2">
    <source>
        <dbReference type="Pfam" id="PF01068"/>
    </source>
</evidence>
<gene>
    <name evidence="3" type="ORF">TCEB3V08_LOCUS10493</name>
</gene>
<proteinExistence type="predicted"/>
<feature type="domain" description="ATP-dependent DNA ligase family profile" evidence="2">
    <location>
        <begin position="1"/>
        <end position="48"/>
    </location>
</feature>
<dbReference type="GO" id="GO:0003910">
    <property type="term" value="F:DNA ligase (ATP) activity"/>
    <property type="evidence" value="ECO:0007669"/>
    <property type="project" value="InterPro"/>
</dbReference>
<dbReference type="Pfam" id="PF01068">
    <property type="entry name" value="DNA_ligase_A_M"/>
    <property type="match status" value="1"/>
</dbReference>
<dbReference type="GO" id="GO:0006310">
    <property type="term" value="P:DNA recombination"/>
    <property type="evidence" value="ECO:0007669"/>
    <property type="project" value="InterPro"/>
</dbReference>
<dbReference type="InterPro" id="IPR012310">
    <property type="entry name" value="DNA_ligase_ATP-dep_cent"/>
</dbReference>
<keyword evidence="1" id="KW-1133">Transmembrane helix</keyword>
<evidence type="ECO:0000256" key="1">
    <source>
        <dbReference type="SAM" id="Phobius"/>
    </source>
</evidence>
<protein>
    <recommendedName>
        <fullName evidence="2">ATP-dependent DNA ligase family profile domain-containing protein</fullName>
    </recommendedName>
</protein>
<feature type="transmembrane region" description="Helical" evidence="1">
    <location>
        <begin position="48"/>
        <end position="71"/>
    </location>
</feature>
<dbReference type="GO" id="GO:0006281">
    <property type="term" value="P:DNA repair"/>
    <property type="evidence" value="ECO:0007669"/>
    <property type="project" value="InterPro"/>
</dbReference>
<dbReference type="SUPFAM" id="SSF56091">
    <property type="entry name" value="DNA ligase/mRNA capping enzyme, catalytic domain"/>
    <property type="match status" value="1"/>
</dbReference>
<dbReference type="EMBL" id="OC321657">
    <property type="protein sequence ID" value="CAD7410421.1"/>
    <property type="molecule type" value="Genomic_DNA"/>
</dbReference>
<name>A0A7R9DAY2_TIMCR</name>
<reference evidence="3" key="1">
    <citation type="submission" date="2020-11" db="EMBL/GenBank/DDBJ databases">
        <authorList>
            <person name="Tran Van P."/>
        </authorList>
    </citation>
    <scope>NUCLEOTIDE SEQUENCE</scope>
</reference>
<evidence type="ECO:0000313" key="3">
    <source>
        <dbReference type="EMBL" id="CAD7410421.1"/>
    </source>
</evidence>
<dbReference type="AlphaFoldDB" id="A0A7R9DAY2"/>
<accession>A0A7R9DAY2</accession>
<organism evidence="3">
    <name type="scientific">Timema cristinae</name>
    <name type="common">Walking stick</name>
    <dbReference type="NCBI Taxonomy" id="61476"/>
    <lineage>
        <taxon>Eukaryota</taxon>
        <taxon>Metazoa</taxon>
        <taxon>Ecdysozoa</taxon>
        <taxon>Arthropoda</taxon>
        <taxon>Hexapoda</taxon>
        <taxon>Insecta</taxon>
        <taxon>Pterygota</taxon>
        <taxon>Neoptera</taxon>
        <taxon>Polyneoptera</taxon>
        <taxon>Phasmatodea</taxon>
        <taxon>Timematodea</taxon>
        <taxon>Timematoidea</taxon>
        <taxon>Timematidae</taxon>
        <taxon>Timema</taxon>
    </lineage>
</organism>
<dbReference type="GO" id="GO:0005524">
    <property type="term" value="F:ATP binding"/>
    <property type="evidence" value="ECO:0007669"/>
    <property type="project" value="InterPro"/>
</dbReference>
<dbReference type="Gene3D" id="3.30.470.30">
    <property type="entry name" value="DNA ligase/mRNA capping enzyme"/>
    <property type="match status" value="1"/>
</dbReference>
<sequence length="78" mass="9018">MLAEKCDIKNVEESMKRGQVYYVETKHDGERFQLHMQDGIYKYFSRYVVVNSCTVIELIIIIIIPASVAAVSKESLFQ</sequence>